<dbReference type="AlphaFoldDB" id="A0A6C0CSB9"/>
<evidence type="ECO:0000313" key="1">
    <source>
        <dbReference type="EMBL" id="QHT07438.1"/>
    </source>
</evidence>
<accession>A0A6C0CSB9</accession>
<sequence>MWDSGDKQNYYTCCLNNTGQISNNSFSTEIIKYASDTKYKTFLEIGTWNGLGSTRSFSDGFKNRTDDYIFYSLECNTEKSMESKDLYSDNSKVHILNEVIWNEEPDDFYKTFPQCLTNEMYRHWNEVDMINMKKCKLFLERPNLPDIFDVILLDGGEFTTYYEFKLLKNRCKILMLDDINVAKCKLIVEEIKADNSWRVLREDRTLHNGYLIAEKISLP</sequence>
<reference evidence="1" key="1">
    <citation type="journal article" date="2020" name="Nature">
        <title>Giant virus diversity and host interactions through global metagenomics.</title>
        <authorList>
            <person name="Schulz F."/>
            <person name="Roux S."/>
            <person name="Paez-Espino D."/>
            <person name="Jungbluth S."/>
            <person name="Walsh D.A."/>
            <person name="Denef V.J."/>
            <person name="McMahon K.D."/>
            <person name="Konstantinidis K.T."/>
            <person name="Eloe-Fadrosh E.A."/>
            <person name="Kyrpides N.C."/>
            <person name="Woyke T."/>
        </authorList>
    </citation>
    <scope>NUCLEOTIDE SEQUENCE</scope>
    <source>
        <strain evidence="1">GVMAG-M-3300021963-12</strain>
    </source>
</reference>
<organism evidence="1">
    <name type="scientific">viral metagenome</name>
    <dbReference type="NCBI Taxonomy" id="1070528"/>
    <lineage>
        <taxon>unclassified sequences</taxon>
        <taxon>metagenomes</taxon>
        <taxon>organismal metagenomes</taxon>
    </lineage>
</organism>
<dbReference type="EMBL" id="MN739481">
    <property type="protein sequence ID" value="QHT07438.1"/>
    <property type="molecule type" value="Genomic_DNA"/>
</dbReference>
<proteinExistence type="predicted"/>
<evidence type="ECO:0008006" key="2">
    <source>
        <dbReference type="Google" id="ProtNLM"/>
    </source>
</evidence>
<protein>
    <recommendedName>
        <fullName evidence="2">Methyltransferase</fullName>
    </recommendedName>
</protein>
<name>A0A6C0CSB9_9ZZZZ</name>